<dbReference type="RefSeq" id="XP_060294923.1">
    <property type="nucleotide sequence ID" value="XM_060442351.1"/>
</dbReference>
<proteinExistence type="predicted"/>
<dbReference type="EMBL" id="JAUIRO010000005">
    <property type="protein sequence ID" value="KAK0713600.1"/>
    <property type="molecule type" value="Genomic_DNA"/>
</dbReference>
<reference evidence="1" key="1">
    <citation type="submission" date="2023-06" db="EMBL/GenBank/DDBJ databases">
        <title>Genome-scale phylogeny and comparative genomics of the fungal order Sordariales.</title>
        <authorList>
            <consortium name="Lawrence Berkeley National Laboratory"/>
            <person name="Hensen N."/>
            <person name="Bonometti L."/>
            <person name="Westerberg I."/>
            <person name="Brannstrom I.O."/>
            <person name="Guillou S."/>
            <person name="Cros-Aarteil S."/>
            <person name="Calhoun S."/>
            <person name="Haridas S."/>
            <person name="Kuo A."/>
            <person name="Mondo S."/>
            <person name="Pangilinan J."/>
            <person name="Riley R."/>
            <person name="LaButti K."/>
            <person name="Andreopoulos B."/>
            <person name="Lipzen A."/>
            <person name="Chen C."/>
            <person name="Yanf M."/>
            <person name="Daum C."/>
            <person name="Ng V."/>
            <person name="Clum A."/>
            <person name="Steindorff A."/>
            <person name="Ohm R."/>
            <person name="Martin F."/>
            <person name="Silar P."/>
            <person name="Natvig D."/>
            <person name="Lalanne C."/>
            <person name="Gautier V."/>
            <person name="Ament-velasquez S.L."/>
            <person name="Kruys A."/>
            <person name="Hutchinson M.I."/>
            <person name="Powell A.J."/>
            <person name="Barry K."/>
            <person name="Miller A.N."/>
            <person name="Grigoriev I.V."/>
            <person name="Debuchy R."/>
            <person name="Gladieux P."/>
            <person name="Thoren M.H."/>
            <person name="Johannesson H."/>
        </authorList>
    </citation>
    <scope>NUCLEOTIDE SEQUENCE</scope>
    <source>
        <strain evidence="1">SMH2392-1A</strain>
    </source>
</reference>
<organism evidence="1 2">
    <name type="scientific">Lasiosphaeria miniovina</name>
    <dbReference type="NCBI Taxonomy" id="1954250"/>
    <lineage>
        <taxon>Eukaryota</taxon>
        <taxon>Fungi</taxon>
        <taxon>Dikarya</taxon>
        <taxon>Ascomycota</taxon>
        <taxon>Pezizomycotina</taxon>
        <taxon>Sordariomycetes</taxon>
        <taxon>Sordariomycetidae</taxon>
        <taxon>Sordariales</taxon>
        <taxon>Lasiosphaeriaceae</taxon>
        <taxon>Lasiosphaeria</taxon>
    </lineage>
</organism>
<evidence type="ECO:0000313" key="2">
    <source>
        <dbReference type="Proteomes" id="UP001172101"/>
    </source>
</evidence>
<sequence>MKNLAFNASSMMRQVNVNNPVRTVFDTQFDVSWKDGAVYSRRVTVRLAITLKIIEPMQLKTRRRALSDGSCS</sequence>
<keyword evidence="2" id="KW-1185">Reference proteome</keyword>
<comment type="caution">
    <text evidence="1">The sequence shown here is derived from an EMBL/GenBank/DDBJ whole genome shotgun (WGS) entry which is preliminary data.</text>
</comment>
<name>A0AA40DS73_9PEZI</name>
<protein>
    <submittedName>
        <fullName evidence="1">Uncharacterized protein</fullName>
    </submittedName>
</protein>
<dbReference type="AlphaFoldDB" id="A0AA40DS73"/>
<gene>
    <name evidence="1" type="ORF">B0T26DRAFT_717898</name>
</gene>
<dbReference type="GeneID" id="85325621"/>
<accession>A0AA40DS73</accession>
<dbReference type="Proteomes" id="UP001172101">
    <property type="component" value="Unassembled WGS sequence"/>
</dbReference>
<evidence type="ECO:0000313" key="1">
    <source>
        <dbReference type="EMBL" id="KAK0713600.1"/>
    </source>
</evidence>